<dbReference type="Proteomes" id="UP000886520">
    <property type="component" value="Chromosome 9"/>
</dbReference>
<accession>A0A9D4ZK17</accession>
<dbReference type="AlphaFoldDB" id="A0A9D4ZK17"/>
<dbReference type="InterPro" id="IPR036514">
    <property type="entry name" value="SGNH_hydro_sf"/>
</dbReference>
<sequence length="137" mass="15270">MARFSLSGTFATMNVLTSIHGFFVPVIPSSPHYKFYVLSSLEVHTPSLNDEGGVWNVDFAAAEAFPAVPTVPYRYNRALSCSVTSTTTTSTLCQDPNVFLNWDGIHFTHKFNTEISKLTFETEQQKRAPFVEGQTNL</sequence>
<reference evidence="1" key="1">
    <citation type="submission" date="2021-01" db="EMBL/GenBank/DDBJ databases">
        <title>Adiantum capillus-veneris genome.</title>
        <authorList>
            <person name="Fang Y."/>
            <person name="Liao Q."/>
        </authorList>
    </citation>
    <scope>NUCLEOTIDE SEQUENCE</scope>
    <source>
        <strain evidence="1">H3</strain>
        <tissue evidence="1">Leaf</tissue>
    </source>
</reference>
<protein>
    <submittedName>
        <fullName evidence="1">Uncharacterized protein</fullName>
    </submittedName>
</protein>
<proteinExistence type="predicted"/>
<dbReference type="Gene3D" id="3.40.50.1110">
    <property type="entry name" value="SGNH hydrolase"/>
    <property type="match status" value="1"/>
</dbReference>
<organism evidence="1 2">
    <name type="scientific">Adiantum capillus-veneris</name>
    <name type="common">Maidenhair fern</name>
    <dbReference type="NCBI Taxonomy" id="13818"/>
    <lineage>
        <taxon>Eukaryota</taxon>
        <taxon>Viridiplantae</taxon>
        <taxon>Streptophyta</taxon>
        <taxon>Embryophyta</taxon>
        <taxon>Tracheophyta</taxon>
        <taxon>Polypodiopsida</taxon>
        <taxon>Polypodiidae</taxon>
        <taxon>Polypodiales</taxon>
        <taxon>Pteridineae</taxon>
        <taxon>Pteridaceae</taxon>
        <taxon>Vittarioideae</taxon>
        <taxon>Adiantum</taxon>
    </lineage>
</organism>
<gene>
    <name evidence="1" type="ORF">GOP47_0009821</name>
</gene>
<evidence type="ECO:0000313" key="1">
    <source>
        <dbReference type="EMBL" id="KAI5075745.1"/>
    </source>
</evidence>
<comment type="caution">
    <text evidence="1">The sequence shown here is derived from an EMBL/GenBank/DDBJ whole genome shotgun (WGS) entry which is preliminary data.</text>
</comment>
<name>A0A9D4ZK17_ADICA</name>
<evidence type="ECO:0000313" key="2">
    <source>
        <dbReference type="Proteomes" id="UP000886520"/>
    </source>
</evidence>
<dbReference type="EMBL" id="JABFUD020000009">
    <property type="protein sequence ID" value="KAI5075745.1"/>
    <property type="molecule type" value="Genomic_DNA"/>
</dbReference>
<dbReference type="OrthoDB" id="1600564at2759"/>
<keyword evidence="2" id="KW-1185">Reference proteome</keyword>